<dbReference type="InterPro" id="IPR017871">
    <property type="entry name" value="ABC_transporter-like_CS"/>
</dbReference>
<dbReference type="SMART" id="SM00382">
    <property type="entry name" value="AAA"/>
    <property type="match status" value="2"/>
</dbReference>
<dbReference type="InterPro" id="IPR003439">
    <property type="entry name" value="ABC_transporter-like_ATP-bd"/>
</dbReference>
<gene>
    <name evidence="6" type="ORF">HMPREF1317_0074</name>
</gene>
<dbReference type="InterPro" id="IPR003593">
    <property type="entry name" value="AAA+_ATPase"/>
</dbReference>
<dbReference type="PROSITE" id="PS50893">
    <property type="entry name" value="ABC_TRANSPORTER_2"/>
    <property type="match status" value="1"/>
</dbReference>
<evidence type="ECO:0000256" key="2">
    <source>
        <dbReference type="ARBA" id="ARBA00022741"/>
    </source>
</evidence>
<accession>J0WIG3</accession>
<dbReference type="PANTHER" id="PTHR19211">
    <property type="entry name" value="ATP-BINDING TRANSPORT PROTEIN-RELATED"/>
    <property type="match status" value="1"/>
</dbReference>
<dbReference type="Pfam" id="PF00005">
    <property type="entry name" value="ABC_tran"/>
    <property type="match status" value="3"/>
</dbReference>
<dbReference type="InterPro" id="IPR003959">
    <property type="entry name" value="ATPase_AAA_core"/>
</dbReference>
<sequence>MTPRPLPSSYRCAMSTILFSHVSFSYGATPVLDNVSFACGPGDRLVVVGPNGIGKSTLLALAAGLLEPDSGTVSAPLVPPAAAFLTAPPPGAVPPPAAVLPSAAPPPPTPPRSTPLPPPAEAQGARTVARSIEAATCGTRGLAARFDSLTERLAQGASPRDEAEYDRVLAAMTARDAWTIDSRLEQTLDGLGLGGVDRSRPLASLSPGQRARLRLALTLVERPDALILDEPTNHLDANGRDHLARAIDGWQGPVLMTSHDRAFIERTATALLDLDPAPWRALAVADGEPADFGAYRVGGSYSDYLRDKAAARSRHAAVHAEQQAEKRRLVAHRRDSAVVGHARFKPRTETRMAQKYYADRAQATSTRRINDDSRRLAILAAREVPKPRYDEAAFSFPRPAGSTALGAPPRPRPAGIALSVRAASVEGRLAPTSFEARYGEHLLVTGPNGSGKTTLLEWIARGAPSSGAHRSIDASPGVVLVPQELPRPGDPLVPGEAWRLGVGEAGRGFVPPAAWNRPLGELSAGNQRRAQLAWAARAAPRVLVIDEPTNYLDLDAVESLEESLREWGGTLLVSTHDEWLIAKWWGRLHRLERTEKH</sequence>
<dbReference type="GO" id="GO:0016887">
    <property type="term" value="F:ATP hydrolysis activity"/>
    <property type="evidence" value="ECO:0007669"/>
    <property type="project" value="InterPro"/>
</dbReference>
<dbReference type="InterPro" id="IPR050611">
    <property type="entry name" value="ABCF"/>
</dbReference>
<keyword evidence="7" id="KW-1185">Reference proteome</keyword>
<evidence type="ECO:0000256" key="1">
    <source>
        <dbReference type="ARBA" id="ARBA00022737"/>
    </source>
</evidence>
<dbReference type="SUPFAM" id="SSF52540">
    <property type="entry name" value="P-loop containing nucleoside triphosphate hydrolases"/>
    <property type="match status" value="2"/>
</dbReference>
<feature type="domain" description="ABC transporter" evidence="5">
    <location>
        <begin position="17"/>
        <end position="301"/>
    </location>
</feature>
<proteinExistence type="predicted"/>
<name>J0WIG3_9ACTO</name>
<dbReference type="Proteomes" id="UP000004578">
    <property type="component" value="Unassembled WGS sequence"/>
</dbReference>
<feature type="compositionally biased region" description="Pro residues" evidence="4">
    <location>
        <begin position="96"/>
        <end position="120"/>
    </location>
</feature>
<keyword evidence="3 6" id="KW-0067">ATP-binding</keyword>
<dbReference type="Gene3D" id="3.40.50.300">
    <property type="entry name" value="P-loop containing nucleotide triphosphate hydrolases"/>
    <property type="match status" value="3"/>
</dbReference>
<feature type="region of interest" description="Disordered" evidence="4">
    <location>
        <begin position="96"/>
        <end position="128"/>
    </location>
</feature>
<dbReference type="Pfam" id="PF13304">
    <property type="entry name" value="AAA_21"/>
    <property type="match status" value="1"/>
</dbReference>
<evidence type="ECO:0000313" key="6">
    <source>
        <dbReference type="EMBL" id="EJF36351.1"/>
    </source>
</evidence>
<comment type="caution">
    <text evidence="6">The sequence shown here is derived from an EMBL/GenBank/DDBJ whole genome shotgun (WGS) entry which is preliminary data.</text>
</comment>
<dbReference type="PATRIC" id="fig|1125717.3.peg.1865"/>
<keyword evidence="1" id="KW-0677">Repeat</keyword>
<evidence type="ECO:0000259" key="5">
    <source>
        <dbReference type="PROSITE" id="PS50893"/>
    </source>
</evidence>
<evidence type="ECO:0000256" key="3">
    <source>
        <dbReference type="ARBA" id="ARBA00022840"/>
    </source>
</evidence>
<evidence type="ECO:0000313" key="7">
    <source>
        <dbReference type="Proteomes" id="UP000004578"/>
    </source>
</evidence>
<dbReference type="AlphaFoldDB" id="J0WIG3"/>
<dbReference type="InterPro" id="IPR027417">
    <property type="entry name" value="P-loop_NTPase"/>
</dbReference>
<protein>
    <submittedName>
        <fullName evidence="6">ABC transporter, ATP-binding domain protein</fullName>
    </submittedName>
</protein>
<dbReference type="EMBL" id="AKFS01000295">
    <property type="protein sequence ID" value="EJF36351.1"/>
    <property type="molecule type" value="Genomic_DNA"/>
</dbReference>
<dbReference type="PANTHER" id="PTHR19211:SF6">
    <property type="entry name" value="BLL7188 PROTEIN"/>
    <property type="match status" value="1"/>
</dbReference>
<dbReference type="GO" id="GO:0005524">
    <property type="term" value="F:ATP binding"/>
    <property type="evidence" value="ECO:0007669"/>
    <property type="project" value="UniProtKB-KW"/>
</dbReference>
<reference evidence="6 7" key="1">
    <citation type="submission" date="2012-05" db="EMBL/GenBank/DDBJ databases">
        <authorList>
            <person name="Harkins D.M."/>
            <person name="Madupu R."/>
            <person name="Durkin A.S."/>
            <person name="Torralba M."/>
            <person name="Methe B."/>
            <person name="Sutton G.G."/>
            <person name="Nelson K.E."/>
        </authorList>
    </citation>
    <scope>NUCLEOTIDE SEQUENCE [LARGE SCALE GENOMIC DNA]</scope>
    <source>
        <strain evidence="6 7">F0490</strain>
    </source>
</reference>
<keyword evidence="2" id="KW-0547">Nucleotide-binding</keyword>
<evidence type="ECO:0000256" key="4">
    <source>
        <dbReference type="SAM" id="MobiDB-lite"/>
    </source>
</evidence>
<organism evidence="6 7">
    <name type="scientific">Schaalia georgiae F0490</name>
    <dbReference type="NCBI Taxonomy" id="1125717"/>
    <lineage>
        <taxon>Bacteria</taxon>
        <taxon>Bacillati</taxon>
        <taxon>Actinomycetota</taxon>
        <taxon>Actinomycetes</taxon>
        <taxon>Actinomycetales</taxon>
        <taxon>Actinomycetaceae</taxon>
        <taxon>Schaalia</taxon>
    </lineage>
</organism>
<dbReference type="PROSITE" id="PS00211">
    <property type="entry name" value="ABC_TRANSPORTER_1"/>
    <property type="match status" value="1"/>
</dbReference>